<name>I3YEB4_THIV6</name>
<sequence length="196" mass="23173">MPATMPRMRAREKAVFRMPTITRARHRTWVAMHRWWRRARRPARRLLLLGLALVMLYGLWPYATLWSLNRALAQDDETTLERLVDLDAIRDELARRLNKERPSAIDGLSDDFIEWLESGIRYHGVHALERIVTLDWVRAQLTARALPGEDFPPLLVTGFFESPRNFRARIGHRNAEPVILRLHLDRRGWRVSTLYY</sequence>
<dbReference type="Pfam" id="PF11159">
    <property type="entry name" value="DUF2939"/>
    <property type="match status" value="1"/>
</dbReference>
<dbReference type="EMBL" id="CP003154">
    <property type="protein sequence ID" value="AFL75332.1"/>
    <property type="molecule type" value="Genomic_DNA"/>
</dbReference>
<proteinExistence type="predicted"/>
<reference evidence="1 2" key="1">
    <citation type="submission" date="2012-06" db="EMBL/GenBank/DDBJ databases">
        <title>Complete sequence of Thiocystis violascens DSM 198.</title>
        <authorList>
            <consortium name="US DOE Joint Genome Institute"/>
            <person name="Lucas S."/>
            <person name="Han J."/>
            <person name="Lapidus A."/>
            <person name="Cheng J.-F."/>
            <person name="Goodwin L."/>
            <person name="Pitluck S."/>
            <person name="Peters L."/>
            <person name="Ovchinnikova G."/>
            <person name="Teshima H."/>
            <person name="Detter J.C."/>
            <person name="Han C."/>
            <person name="Tapia R."/>
            <person name="Land M."/>
            <person name="Hauser L."/>
            <person name="Kyrpides N."/>
            <person name="Ivanova N."/>
            <person name="Pagani I."/>
            <person name="Vogl K."/>
            <person name="Liu Z."/>
            <person name="Frigaard N.-U."/>
            <person name="Bryant D."/>
            <person name="Woyke T."/>
        </authorList>
    </citation>
    <scope>NUCLEOTIDE SEQUENCE [LARGE SCALE GENOMIC DNA]</scope>
    <source>
        <strain evidence="2">ATCC 17096 / DSM 198 / 6111</strain>
    </source>
</reference>
<organism evidence="1 2">
    <name type="scientific">Thiocystis violascens (strain ATCC 17096 / DSM 198 / 6111)</name>
    <name type="common">Chromatium violascens</name>
    <dbReference type="NCBI Taxonomy" id="765911"/>
    <lineage>
        <taxon>Bacteria</taxon>
        <taxon>Pseudomonadati</taxon>
        <taxon>Pseudomonadota</taxon>
        <taxon>Gammaproteobacteria</taxon>
        <taxon>Chromatiales</taxon>
        <taxon>Chromatiaceae</taxon>
        <taxon>Thiocystis</taxon>
    </lineage>
</organism>
<evidence type="ECO:0000313" key="2">
    <source>
        <dbReference type="Proteomes" id="UP000006062"/>
    </source>
</evidence>
<dbReference type="STRING" id="765911.Thivi_3464"/>
<dbReference type="AlphaFoldDB" id="I3YEB4"/>
<dbReference type="InterPro" id="IPR021330">
    <property type="entry name" value="DUF2939"/>
</dbReference>
<dbReference type="HOGENOM" id="CLU_126615_0_0_6"/>
<dbReference type="KEGG" id="tvi:Thivi_3464"/>
<evidence type="ECO:0000313" key="1">
    <source>
        <dbReference type="EMBL" id="AFL75332.1"/>
    </source>
</evidence>
<evidence type="ECO:0008006" key="3">
    <source>
        <dbReference type="Google" id="ProtNLM"/>
    </source>
</evidence>
<dbReference type="eggNOG" id="ENOG5032WDG">
    <property type="taxonomic scope" value="Bacteria"/>
</dbReference>
<protein>
    <recommendedName>
        <fullName evidence="3">DUF2939 domain-containing protein</fullName>
    </recommendedName>
</protein>
<accession>I3YEB4</accession>
<keyword evidence="2" id="KW-1185">Reference proteome</keyword>
<gene>
    <name evidence="1" type="ordered locus">Thivi_3464</name>
</gene>
<dbReference type="Proteomes" id="UP000006062">
    <property type="component" value="Chromosome"/>
</dbReference>